<gene>
    <name evidence="1" type="ORF">BJ138DRAFT_1101424</name>
</gene>
<proteinExistence type="predicted"/>
<keyword evidence="2" id="KW-1185">Reference proteome</keyword>
<sequence>MGHRRERLFDRWRTRRFWWEDAWATIALLFDIACFVALWIQAQVRVSVADKTSSVDVITSWIQSLAFTAARLSVTFSVIRVANHRPQFQRFALCVAGLFGLMWIGLLAQKIYICDRQGCIVQQSLAITQLLSESNFQPLTKQLKEVWSAADIISDTILVAMPFFLLRGVKISHNRTILIYCAFFASILITLITIFHAILLFRADKSAIVGTVAHVKTAVSLIVCNLLVIVTFGYRACRKFGGVDLEHSFVASEAILFTSVDLNQLTNSVEGEGSAVDTEANPESYTNQDETHSSTMDKSPATTITDVESSRCQEVPTSRLSS</sequence>
<dbReference type="EMBL" id="MU267694">
    <property type="protein sequence ID" value="KAH7910955.1"/>
    <property type="molecule type" value="Genomic_DNA"/>
</dbReference>
<organism evidence="1 2">
    <name type="scientific">Hygrophoropsis aurantiaca</name>
    <dbReference type="NCBI Taxonomy" id="72124"/>
    <lineage>
        <taxon>Eukaryota</taxon>
        <taxon>Fungi</taxon>
        <taxon>Dikarya</taxon>
        <taxon>Basidiomycota</taxon>
        <taxon>Agaricomycotina</taxon>
        <taxon>Agaricomycetes</taxon>
        <taxon>Agaricomycetidae</taxon>
        <taxon>Boletales</taxon>
        <taxon>Coniophorineae</taxon>
        <taxon>Hygrophoropsidaceae</taxon>
        <taxon>Hygrophoropsis</taxon>
    </lineage>
</organism>
<reference evidence="1" key="1">
    <citation type="journal article" date="2021" name="New Phytol.">
        <title>Evolutionary innovations through gain and loss of genes in the ectomycorrhizal Boletales.</title>
        <authorList>
            <person name="Wu G."/>
            <person name="Miyauchi S."/>
            <person name="Morin E."/>
            <person name="Kuo A."/>
            <person name="Drula E."/>
            <person name="Varga T."/>
            <person name="Kohler A."/>
            <person name="Feng B."/>
            <person name="Cao Y."/>
            <person name="Lipzen A."/>
            <person name="Daum C."/>
            <person name="Hundley H."/>
            <person name="Pangilinan J."/>
            <person name="Johnson J."/>
            <person name="Barry K."/>
            <person name="LaButti K."/>
            <person name="Ng V."/>
            <person name="Ahrendt S."/>
            <person name="Min B."/>
            <person name="Choi I.G."/>
            <person name="Park H."/>
            <person name="Plett J.M."/>
            <person name="Magnuson J."/>
            <person name="Spatafora J.W."/>
            <person name="Nagy L.G."/>
            <person name="Henrissat B."/>
            <person name="Grigoriev I.V."/>
            <person name="Yang Z.L."/>
            <person name="Xu J."/>
            <person name="Martin F.M."/>
        </authorList>
    </citation>
    <scope>NUCLEOTIDE SEQUENCE</scope>
    <source>
        <strain evidence="1">ATCC 28755</strain>
    </source>
</reference>
<accession>A0ACB8ACB3</accession>
<name>A0ACB8ACB3_9AGAM</name>
<comment type="caution">
    <text evidence="1">The sequence shown here is derived from an EMBL/GenBank/DDBJ whole genome shotgun (WGS) entry which is preliminary data.</text>
</comment>
<evidence type="ECO:0000313" key="1">
    <source>
        <dbReference type="EMBL" id="KAH7910955.1"/>
    </source>
</evidence>
<protein>
    <submittedName>
        <fullName evidence="1">Uncharacterized protein</fullName>
    </submittedName>
</protein>
<dbReference type="Proteomes" id="UP000790377">
    <property type="component" value="Unassembled WGS sequence"/>
</dbReference>
<evidence type="ECO:0000313" key="2">
    <source>
        <dbReference type="Proteomes" id="UP000790377"/>
    </source>
</evidence>